<organism evidence="2 3">
    <name type="scientific">Bacillus mesophilus</name>
    <dbReference type="NCBI Taxonomy" id="1808955"/>
    <lineage>
        <taxon>Bacteria</taxon>
        <taxon>Bacillati</taxon>
        <taxon>Bacillota</taxon>
        <taxon>Bacilli</taxon>
        <taxon>Bacillales</taxon>
        <taxon>Bacillaceae</taxon>
        <taxon>Bacillus</taxon>
    </lineage>
</organism>
<dbReference type="InterPro" id="IPR024726">
    <property type="entry name" value="FhuF_C"/>
</dbReference>
<evidence type="ECO:0000313" key="3">
    <source>
        <dbReference type="Proteomes" id="UP000481043"/>
    </source>
</evidence>
<sequence length="261" mass="30389">MNIMDEKKLEYNFAITYSDHPNKIFATTLSNLTNPLEMKEFVSTYSNKLRALTPQVAATYFCKYYGWVLAGFHYFHSLNYKVDMSPSNIELQLLYDGNHDHYGLVFKLVDSSIRSENREQIEGNIKEIYFESVLPLLQAFVSETGVRIRELWGQLCIGLHFGYDLNMKEAISDVQKYNLQHDFTYLTKKMEPNLSNVSKNPLDITFQMIPSARDPETHQRMKPSCCLYYLTEASTDKCYSCPRMSAAEREVRRLKIMENAN</sequence>
<proteinExistence type="predicted"/>
<protein>
    <submittedName>
        <fullName evidence="2">(2Fe-2S)-binding protein</fullName>
    </submittedName>
</protein>
<evidence type="ECO:0000259" key="1">
    <source>
        <dbReference type="Pfam" id="PF11575"/>
    </source>
</evidence>
<dbReference type="AlphaFoldDB" id="A0A6M0QAV5"/>
<keyword evidence="3" id="KW-1185">Reference proteome</keyword>
<dbReference type="GO" id="GO:0051537">
    <property type="term" value="F:2 iron, 2 sulfur cluster binding"/>
    <property type="evidence" value="ECO:0007669"/>
    <property type="project" value="InterPro"/>
</dbReference>
<name>A0A6M0QAV5_9BACI</name>
<evidence type="ECO:0000313" key="2">
    <source>
        <dbReference type="EMBL" id="NEY73494.1"/>
    </source>
</evidence>
<dbReference type="Pfam" id="PF11575">
    <property type="entry name" value="FhuF_C"/>
    <property type="match status" value="1"/>
</dbReference>
<dbReference type="Proteomes" id="UP000481043">
    <property type="component" value="Unassembled WGS sequence"/>
</dbReference>
<reference evidence="2 3" key="1">
    <citation type="submission" date="2020-02" db="EMBL/GenBank/DDBJ databases">
        <title>Bacillus aquiflavi sp. nov., isolated from yellow water of strong flavor Chinese baijiu in Yibin region of China.</title>
        <authorList>
            <person name="Xie J."/>
        </authorList>
    </citation>
    <scope>NUCLEOTIDE SEQUENCE [LARGE SCALE GENOMIC DNA]</scope>
    <source>
        <strain evidence="2 3">SA4</strain>
    </source>
</reference>
<accession>A0A6M0QAV5</accession>
<comment type="caution">
    <text evidence="2">The sequence shown here is derived from an EMBL/GenBank/DDBJ whole genome shotgun (WGS) entry which is preliminary data.</text>
</comment>
<gene>
    <name evidence="2" type="ORF">G4D63_17300</name>
</gene>
<dbReference type="EMBL" id="JAAIWM010000007">
    <property type="protein sequence ID" value="NEY73494.1"/>
    <property type="molecule type" value="Genomic_DNA"/>
</dbReference>
<feature type="domain" description="Ferric siderophore reductase C-terminal" evidence="1">
    <location>
        <begin position="224"/>
        <end position="243"/>
    </location>
</feature>